<sequence length="84" mass="9958">MNKKLKSERILPKEIENDKELQKTAMDLANLIAHFIDFSELEKLIRSLFNTKEMRELINFVSKNILKHFFPKKKEVKSNGKNPK</sequence>
<evidence type="ECO:0000313" key="1">
    <source>
        <dbReference type="EMBL" id="KKM87851.1"/>
    </source>
</evidence>
<reference evidence="1" key="1">
    <citation type="journal article" date="2015" name="Nature">
        <title>Complex archaea that bridge the gap between prokaryotes and eukaryotes.</title>
        <authorList>
            <person name="Spang A."/>
            <person name="Saw J.H."/>
            <person name="Jorgensen S.L."/>
            <person name="Zaremba-Niedzwiedzka K."/>
            <person name="Martijn J."/>
            <person name="Lind A.E."/>
            <person name="van Eijk R."/>
            <person name="Schleper C."/>
            <person name="Guy L."/>
            <person name="Ettema T.J."/>
        </authorList>
    </citation>
    <scope>NUCLEOTIDE SEQUENCE</scope>
</reference>
<gene>
    <name evidence="1" type="ORF">LCGC14_1264750</name>
</gene>
<organism evidence="1">
    <name type="scientific">marine sediment metagenome</name>
    <dbReference type="NCBI Taxonomy" id="412755"/>
    <lineage>
        <taxon>unclassified sequences</taxon>
        <taxon>metagenomes</taxon>
        <taxon>ecological metagenomes</taxon>
    </lineage>
</organism>
<proteinExistence type="predicted"/>
<dbReference type="EMBL" id="LAZR01007043">
    <property type="protein sequence ID" value="KKM87851.1"/>
    <property type="molecule type" value="Genomic_DNA"/>
</dbReference>
<protein>
    <submittedName>
        <fullName evidence="1">Uncharacterized protein</fullName>
    </submittedName>
</protein>
<comment type="caution">
    <text evidence="1">The sequence shown here is derived from an EMBL/GenBank/DDBJ whole genome shotgun (WGS) entry which is preliminary data.</text>
</comment>
<name>A0A0F9LKW8_9ZZZZ</name>
<accession>A0A0F9LKW8</accession>
<dbReference type="AlphaFoldDB" id="A0A0F9LKW8"/>